<dbReference type="AlphaFoldDB" id="A0A317SEM4"/>
<dbReference type="OrthoDB" id="4494341at2759"/>
<evidence type="ECO:0000313" key="4">
    <source>
        <dbReference type="EMBL" id="PWW71916.1"/>
    </source>
</evidence>
<feature type="transmembrane region" description="Helical" evidence="2">
    <location>
        <begin position="102"/>
        <end position="126"/>
    </location>
</feature>
<sequence length="344" mass="38920">MISLAKGVASSLVLKHLIYLVIPGILGGSSSTTYFYWLLILLLITANTLCIIIGTTNVSEVGSRAGTMALINFVPLFISGQINILASFPGFAWENYSHMHRWIGHVAVTQGLTHSVASSLLGPFLLCPQFIRRRLYEIFLTLHVVLSITFLGVGSKLPFVKFYLIAITASWGGVLCIWFFYILYRNLSVGTVTLHHDNDTVRISLRVSKAWVPCAGHYFFLRMPRVSPFAFTRFHPFTIAWWERDPGGSSITISFLIHPHNGFMKNLLSTHRSMLKTLLEGPYSHEEDYGLYGMVVLFASGIGIASYLTYIKRILERHRKREVNTQRILLVWQLRRECKLLHGG</sequence>
<dbReference type="GO" id="GO:0006826">
    <property type="term" value="P:iron ion transport"/>
    <property type="evidence" value="ECO:0007669"/>
    <property type="project" value="TreeGrafter"/>
</dbReference>
<keyword evidence="2" id="KW-0472">Membrane</keyword>
<dbReference type="GO" id="GO:0005886">
    <property type="term" value="C:plasma membrane"/>
    <property type="evidence" value="ECO:0007669"/>
    <property type="project" value="TreeGrafter"/>
</dbReference>
<dbReference type="PANTHER" id="PTHR32361">
    <property type="entry name" value="FERRIC/CUPRIC REDUCTASE TRANSMEMBRANE COMPONENT"/>
    <property type="match status" value="1"/>
</dbReference>
<evidence type="ECO:0000313" key="5">
    <source>
        <dbReference type="Proteomes" id="UP000246991"/>
    </source>
</evidence>
<protein>
    <recommendedName>
        <fullName evidence="3">FAD-binding 8 domain-containing protein</fullName>
    </recommendedName>
</protein>
<feature type="domain" description="FAD-binding 8" evidence="3">
    <location>
        <begin position="197"/>
        <end position="285"/>
    </location>
</feature>
<dbReference type="PANTHER" id="PTHR32361:SF9">
    <property type="entry name" value="FERRIC REDUCTASE TRANSMEMBRANE COMPONENT 3-RELATED"/>
    <property type="match status" value="1"/>
</dbReference>
<keyword evidence="1" id="KW-0813">Transport</keyword>
<reference evidence="4 5" key="1">
    <citation type="submission" date="2018-03" db="EMBL/GenBank/DDBJ databases">
        <title>Genomes of Pezizomycetes fungi and the evolution of truffles.</title>
        <authorList>
            <person name="Murat C."/>
            <person name="Payen T."/>
            <person name="Noel B."/>
            <person name="Kuo A."/>
            <person name="Martin F.M."/>
        </authorList>
    </citation>
    <scope>NUCLEOTIDE SEQUENCE [LARGE SCALE GENOMIC DNA]</scope>
    <source>
        <strain evidence="4">091103-1</strain>
    </source>
</reference>
<dbReference type="InterPro" id="IPR039261">
    <property type="entry name" value="FNR_nucleotide-bd"/>
</dbReference>
<accession>A0A317SEM4</accession>
<dbReference type="CDD" id="cd06186">
    <property type="entry name" value="NOX_Duox_like_FAD_NADP"/>
    <property type="match status" value="1"/>
</dbReference>
<organism evidence="4 5">
    <name type="scientific">Tuber magnatum</name>
    <name type="common">white Piedmont truffle</name>
    <dbReference type="NCBI Taxonomy" id="42249"/>
    <lineage>
        <taxon>Eukaryota</taxon>
        <taxon>Fungi</taxon>
        <taxon>Dikarya</taxon>
        <taxon>Ascomycota</taxon>
        <taxon>Pezizomycotina</taxon>
        <taxon>Pezizomycetes</taxon>
        <taxon>Pezizales</taxon>
        <taxon>Tuberaceae</taxon>
        <taxon>Tuber</taxon>
    </lineage>
</organism>
<keyword evidence="5" id="KW-1185">Reference proteome</keyword>
<keyword evidence="2" id="KW-1133">Transmembrane helix</keyword>
<feature type="transmembrane region" description="Helical" evidence="2">
    <location>
        <begin position="138"/>
        <end position="157"/>
    </location>
</feature>
<dbReference type="EMBL" id="PYWC01000128">
    <property type="protein sequence ID" value="PWW71916.1"/>
    <property type="molecule type" value="Genomic_DNA"/>
</dbReference>
<dbReference type="GO" id="GO:0015677">
    <property type="term" value="P:copper ion import"/>
    <property type="evidence" value="ECO:0007669"/>
    <property type="project" value="TreeGrafter"/>
</dbReference>
<gene>
    <name evidence="4" type="ORF">C7212DRAFT_230013</name>
</gene>
<feature type="transmembrane region" description="Helical" evidence="2">
    <location>
        <begin position="34"/>
        <end position="58"/>
    </location>
</feature>
<feature type="transmembrane region" description="Helical" evidence="2">
    <location>
        <begin position="12"/>
        <end position="28"/>
    </location>
</feature>
<name>A0A317SEM4_9PEZI</name>
<feature type="transmembrane region" description="Helical" evidence="2">
    <location>
        <begin position="163"/>
        <end position="183"/>
    </location>
</feature>
<keyword evidence="2" id="KW-0812">Transmembrane</keyword>
<dbReference type="GO" id="GO:0006879">
    <property type="term" value="P:intracellular iron ion homeostasis"/>
    <property type="evidence" value="ECO:0007669"/>
    <property type="project" value="TreeGrafter"/>
</dbReference>
<dbReference type="Proteomes" id="UP000246991">
    <property type="component" value="Unassembled WGS sequence"/>
</dbReference>
<dbReference type="GO" id="GO:0000293">
    <property type="term" value="F:ferric-chelate reductase activity"/>
    <property type="evidence" value="ECO:0007669"/>
    <property type="project" value="TreeGrafter"/>
</dbReference>
<evidence type="ECO:0000256" key="2">
    <source>
        <dbReference type="SAM" id="Phobius"/>
    </source>
</evidence>
<dbReference type="STRING" id="42249.A0A317SEM4"/>
<feature type="transmembrane region" description="Helical" evidence="2">
    <location>
        <begin position="70"/>
        <end position="90"/>
    </location>
</feature>
<dbReference type="Gene3D" id="3.40.50.80">
    <property type="entry name" value="Nucleotide-binding domain of ferredoxin-NADP reductase (FNR) module"/>
    <property type="match status" value="1"/>
</dbReference>
<feature type="transmembrane region" description="Helical" evidence="2">
    <location>
        <begin position="289"/>
        <end position="311"/>
    </location>
</feature>
<dbReference type="InterPro" id="IPR013112">
    <property type="entry name" value="FAD-bd_8"/>
</dbReference>
<proteinExistence type="predicted"/>
<dbReference type="Pfam" id="PF08022">
    <property type="entry name" value="FAD_binding_8"/>
    <property type="match status" value="1"/>
</dbReference>
<evidence type="ECO:0000259" key="3">
    <source>
        <dbReference type="Pfam" id="PF08022"/>
    </source>
</evidence>
<feature type="transmembrane region" description="Helical" evidence="2">
    <location>
        <begin position="203"/>
        <end position="221"/>
    </location>
</feature>
<comment type="caution">
    <text evidence="4">The sequence shown here is derived from an EMBL/GenBank/DDBJ whole genome shotgun (WGS) entry which is preliminary data.</text>
</comment>
<dbReference type="InterPro" id="IPR051410">
    <property type="entry name" value="Ferric/Cupric_Reductase"/>
</dbReference>
<evidence type="ECO:0000256" key="1">
    <source>
        <dbReference type="ARBA" id="ARBA00022448"/>
    </source>
</evidence>